<dbReference type="GO" id="GO:0001217">
    <property type="term" value="F:DNA-binding transcription repressor activity"/>
    <property type="evidence" value="ECO:0007669"/>
    <property type="project" value="TreeGrafter"/>
</dbReference>
<keyword evidence="4 7" id="KW-0238">DNA-binding</keyword>
<comment type="subcellular location">
    <subcellularLocation>
        <location evidence="1">Cytoplasm</location>
        <location evidence="1">Nucleoid</location>
    </subcellularLocation>
</comment>
<dbReference type="Proteomes" id="UP000186098">
    <property type="component" value="Unassembled WGS sequence"/>
</dbReference>
<evidence type="ECO:0000313" key="7">
    <source>
        <dbReference type="EMBL" id="SIS73366.1"/>
    </source>
</evidence>
<name>A0A1N7LHU3_9RHOB</name>
<dbReference type="GO" id="GO:0032993">
    <property type="term" value="C:protein-DNA complex"/>
    <property type="evidence" value="ECO:0007669"/>
    <property type="project" value="TreeGrafter"/>
</dbReference>
<dbReference type="InterPro" id="IPR027444">
    <property type="entry name" value="H-NS_C_dom"/>
</dbReference>
<evidence type="ECO:0000259" key="6">
    <source>
        <dbReference type="SMART" id="SM00528"/>
    </source>
</evidence>
<dbReference type="GO" id="GO:0000976">
    <property type="term" value="F:transcription cis-regulatory region binding"/>
    <property type="evidence" value="ECO:0007669"/>
    <property type="project" value="TreeGrafter"/>
</dbReference>
<dbReference type="EMBL" id="FTOM01000003">
    <property type="protein sequence ID" value="SIS73366.1"/>
    <property type="molecule type" value="Genomic_DNA"/>
</dbReference>
<sequence>MDFDLENMSLDDLKKLEKDVARAIRSYSTRKLLEARQKLEAQAREMGYSLNEIIDVPAKGKSVNPPKYRHPENPDLTWSGRGRKPRWITEAIDRGVDIETFRI</sequence>
<accession>A0A1N7LHU3</accession>
<dbReference type="PANTHER" id="PTHR38097">
    <property type="match status" value="1"/>
</dbReference>
<dbReference type="SMART" id="SM00528">
    <property type="entry name" value="HNS"/>
    <property type="match status" value="1"/>
</dbReference>
<organism evidence="7 8">
    <name type="scientific">Phaeovulum vinaykumarii</name>
    <dbReference type="NCBI Taxonomy" id="407234"/>
    <lineage>
        <taxon>Bacteria</taxon>
        <taxon>Pseudomonadati</taxon>
        <taxon>Pseudomonadota</taxon>
        <taxon>Alphaproteobacteria</taxon>
        <taxon>Rhodobacterales</taxon>
        <taxon>Paracoccaceae</taxon>
        <taxon>Phaeovulum</taxon>
    </lineage>
</organism>
<gene>
    <name evidence="7" type="ORF">SAMN05421795_10363</name>
</gene>
<feature type="region of interest" description="Disordered" evidence="5">
    <location>
        <begin position="59"/>
        <end position="81"/>
    </location>
</feature>
<dbReference type="AlphaFoldDB" id="A0A1N7LHU3"/>
<reference evidence="8" key="1">
    <citation type="submission" date="2017-01" db="EMBL/GenBank/DDBJ databases">
        <authorList>
            <person name="Varghese N."/>
            <person name="Submissions S."/>
        </authorList>
    </citation>
    <scope>NUCLEOTIDE SEQUENCE [LARGE SCALE GENOMIC DNA]</scope>
    <source>
        <strain evidence="8">DSM 18714</strain>
    </source>
</reference>
<dbReference type="Gene3D" id="4.10.430.10">
    <property type="entry name" value="Histone-like protein H-NS, C-terminal domain"/>
    <property type="match status" value="1"/>
</dbReference>
<dbReference type="Pfam" id="PF00816">
    <property type="entry name" value="Histone_HNS"/>
    <property type="match status" value="1"/>
</dbReference>
<dbReference type="PANTHER" id="PTHR38097:SF2">
    <property type="entry name" value="DNA-BINDING PROTEIN STPA"/>
    <property type="match status" value="1"/>
</dbReference>
<dbReference type="GO" id="GO:0009295">
    <property type="term" value="C:nucleoid"/>
    <property type="evidence" value="ECO:0007669"/>
    <property type="project" value="UniProtKB-SubCell"/>
</dbReference>
<evidence type="ECO:0000256" key="3">
    <source>
        <dbReference type="ARBA" id="ARBA00022490"/>
    </source>
</evidence>
<keyword evidence="3" id="KW-0963">Cytoplasm</keyword>
<dbReference type="InterPro" id="IPR037150">
    <property type="entry name" value="H-NS_C_dom_sf"/>
</dbReference>
<evidence type="ECO:0000256" key="1">
    <source>
        <dbReference type="ARBA" id="ARBA00004453"/>
    </source>
</evidence>
<dbReference type="GO" id="GO:0005829">
    <property type="term" value="C:cytosol"/>
    <property type="evidence" value="ECO:0007669"/>
    <property type="project" value="TreeGrafter"/>
</dbReference>
<proteinExistence type="inferred from homology"/>
<evidence type="ECO:0000313" key="8">
    <source>
        <dbReference type="Proteomes" id="UP000186098"/>
    </source>
</evidence>
<keyword evidence="8" id="KW-1185">Reference proteome</keyword>
<comment type="similarity">
    <text evidence="2">Belongs to the histone-like protein H-NS family.</text>
</comment>
<evidence type="ECO:0000256" key="4">
    <source>
        <dbReference type="ARBA" id="ARBA00023125"/>
    </source>
</evidence>
<evidence type="ECO:0000256" key="5">
    <source>
        <dbReference type="SAM" id="MobiDB-lite"/>
    </source>
</evidence>
<feature type="domain" description="DNA-binding protein H-NS-like C-terminal" evidence="6">
    <location>
        <begin position="58"/>
        <end position="103"/>
    </location>
</feature>
<dbReference type="GO" id="GO:0003681">
    <property type="term" value="F:bent DNA binding"/>
    <property type="evidence" value="ECO:0007669"/>
    <property type="project" value="TreeGrafter"/>
</dbReference>
<dbReference type="GO" id="GO:0003680">
    <property type="term" value="F:minor groove of adenine-thymine-rich DNA binding"/>
    <property type="evidence" value="ECO:0007669"/>
    <property type="project" value="TreeGrafter"/>
</dbReference>
<evidence type="ECO:0000256" key="2">
    <source>
        <dbReference type="ARBA" id="ARBA00010610"/>
    </source>
</evidence>
<dbReference type="SUPFAM" id="SSF81273">
    <property type="entry name" value="H-NS histone-like proteins"/>
    <property type="match status" value="1"/>
</dbReference>
<protein>
    <submittedName>
        <fullName evidence="7">DNA-binding protein H-NS</fullName>
    </submittedName>
</protein>
<dbReference type="RefSeq" id="WP_328585814.1">
    <property type="nucleotide sequence ID" value="NZ_FTOM01000003.1"/>
</dbReference>
<dbReference type="STRING" id="407234.SAMN05421795_10363"/>